<dbReference type="SUPFAM" id="SSF56281">
    <property type="entry name" value="Metallo-hydrolase/oxidoreductase"/>
    <property type="match status" value="1"/>
</dbReference>
<accession>A0ABQ5N7C4</accession>
<keyword evidence="2" id="KW-1185">Reference proteome</keyword>
<evidence type="ECO:0000313" key="1">
    <source>
        <dbReference type="EMBL" id="GLC31155.1"/>
    </source>
</evidence>
<protein>
    <submittedName>
        <fullName evidence="1">MBL fold hydrolase</fullName>
    </submittedName>
</protein>
<sequence length="307" mass="35757">MSRLKVTLIDVGWGDSILIEVIKHNNERTFALIDSNDSTNLRSTHIFLKRYFERERIELNSDCLFEFVMLSHAHSDHGQGLKGIIGQYGTRNLYYPNSFGGPIVPDLIRYARRYPQRINEHRVISCGSYINDIEDVKFKILWPESEVSDNENNNSIVLLITLKCINILLTGDIEVNKDVWDRIKNKIPDEVHFLKLPHHGSKNGSLDEQGETPLLDKVGSLCKLGISTHIVPYTHPSPEIMKILKEKRFDYFRTDYNHNVSFITNGEKISIEYSHQDMVDNVQYRSKFCRKVMIYFKKQVSRFLSYI</sequence>
<dbReference type="InterPro" id="IPR052159">
    <property type="entry name" value="Competence_DNA_uptake"/>
</dbReference>
<keyword evidence="1" id="KW-0378">Hydrolase</keyword>
<gene>
    <name evidence="1" type="ORF">bsdE14_25650</name>
</gene>
<dbReference type="InterPro" id="IPR036866">
    <property type="entry name" value="RibonucZ/Hydroxyglut_hydro"/>
</dbReference>
<dbReference type="GO" id="GO:0016787">
    <property type="term" value="F:hydrolase activity"/>
    <property type="evidence" value="ECO:0007669"/>
    <property type="project" value="UniProtKB-KW"/>
</dbReference>
<dbReference type="RefSeq" id="WP_264850434.1">
    <property type="nucleotide sequence ID" value="NZ_BRXR01000001.1"/>
</dbReference>
<evidence type="ECO:0000313" key="2">
    <source>
        <dbReference type="Proteomes" id="UP001208567"/>
    </source>
</evidence>
<name>A0ABQ5N7C4_9CLOT</name>
<dbReference type="EMBL" id="BRXR01000001">
    <property type="protein sequence ID" value="GLC31155.1"/>
    <property type="molecule type" value="Genomic_DNA"/>
</dbReference>
<dbReference type="Proteomes" id="UP001208567">
    <property type="component" value="Unassembled WGS sequence"/>
</dbReference>
<dbReference type="PANTHER" id="PTHR30619:SF1">
    <property type="entry name" value="RECOMBINATION PROTEIN 2"/>
    <property type="match status" value="1"/>
</dbReference>
<dbReference type="Gene3D" id="3.60.15.10">
    <property type="entry name" value="Ribonuclease Z/Hydroxyacylglutathione hydrolase-like"/>
    <property type="match status" value="1"/>
</dbReference>
<reference evidence="1 2" key="1">
    <citation type="journal article" date="2024" name="Int. J. Syst. Evol. Microbiol.">
        <title>Clostridium omnivorum sp. nov., isolated from anoxic soil under the treatment of reductive soil disinfestation.</title>
        <authorList>
            <person name="Ueki A."/>
            <person name="Tonouchi A."/>
            <person name="Kaku N."/>
            <person name="Honma S."/>
            <person name="Ueki K."/>
        </authorList>
    </citation>
    <scope>NUCLEOTIDE SEQUENCE [LARGE SCALE GENOMIC DNA]</scope>
    <source>
        <strain evidence="1 2">E14</strain>
    </source>
</reference>
<dbReference type="PANTHER" id="PTHR30619">
    <property type="entry name" value="DNA INTERNALIZATION/COMPETENCE PROTEIN COMEC/REC2"/>
    <property type="match status" value="1"/>
</dbReference>
<organism evidence="1 2">
    <name type="scientific">Clostridium omnivorum</name>
    <dbReference type="NCBI Taxonomy" id="1604902"/>
    <lineage>
        <taxon>Bacteria</taxon>
        <taxon>Bacillati</taxon>
        <taxon>Bacillota</taxon>
        <taxon>Clostridia</taxon>
        <taxon>Eubacteriales</taxon>
        <taxon>Clostridiaceae</taxon>
        <taxon>Clostridium</taxon>
    </lineage>
</organism>
<comment type="caution">
    <text evidence="1">The sequence shown here is derived from an EMBL/GenBank/DDBJ whole genome shotgun (WGS) entry which is preliminary data.</text>
</comment>
<proteinExistence type="predicted"/>